<name>A0ABV7TCD4_9GAMM</name>
<accession>A0ABV7TCD4</accession>
<evidence type="ECO:0000313" key="2">
    <source>
        <dbReference type="EMBL" id="MFC3609276.1"/>
    </source>
</evidence>
<dbReference type="PANTHER" id="PTHR30024:SF48">
    <property type="entry name" value="ABC TRANSPORTER SUBSTRATE-BINDING PROTEIN"/>
    <property type="match status" value="1"/>
</dbReference>
<sequence>MSQILALLARSLRHASKAVRPLCVSLIALLLASGAVRAEGLPILNLSVLQFGTAHWELDHLQRHGLDRAHGFELKVRLVADVPASRLAVTSGSADGAVSDVLWAQARHEAGTSYLFVPFSSQIGEVMVAEGSGIEHLAELVGKRLGVAGGPDGQGWLLLQRVAREQGIDLAQDARVQFGAPPLLAQALRRDQVDALLTFWHFAARMRGEGGVRTAFTMDQLLGEAGLQPDLPVLGYLFPASWAERNAELLQAFHHALRQAKEQLARQPDAWQAIRPLMRAEDDAVFLALRDSFVSGIPSPLDDAAIDSLYDLLLATGARRERLMPAGLFHRISP</sequence>
<dbReference type="SUPFAM" id="SSF53850">
    <property type="entry name" value="Periplasmic binding protein-like II"/>
    <property type="match status" value="1"/>
</dbReference>
<dbReference type="Gene3D" id="3.40.190.10">
    <property type="entry name" value="Periplasmic binding protein-like II"/>
    <property type="match status" value="2"/>
</dbReference>
<evidence type="ECO:0000313" key="3">
    <source>
        <dbReference type="Proteomes" id="UP001595630"/>
    </source>
</evidence>
<dbReference type="PANTHER" id="PTHR30024">
    <property type="entry name" value="ALIPHATIC SULFONATES-BINDING PROTEIN-RELATED"/>
    <property type="match status" value="1"/>
</dbReference>
<proteinExistence type="predicted"/>
<evidence type="ECO:0000259" key="1">
    <source>
        <dbReference type="Pfam" id="PF09084"/>
    </source>
</evidence>
<dbReference type="EMBL" id="JBHRXZ010000024">
    <property type="protein sequence ID" value="MFC3609276.1"/>
    <property type="molecule type" value="Genomic_DNA"/>
</dbReference>
<keyword evidence="3" id="KW-1185">Reference proteome</keyword>
<gene>
    <name evidence="2" type="ORF">ACFOMF_15980</name>
</gene>
<organism evidence="2 3">
    <name type="scientific">Stutzerimonas tarimensis</name>
    <dbReference type="NCBI Taxonomy" id="1507735"/>
    <lineage>
        <taxon>Bacteria</taxon>
        <taxon>Pseudomonadati</taxon>
        <taxon>Pseudomonadota</taxon>
        <taxon>Gammaproteobacteria</taxon>
        <taxon>Pseudomonadales</taxon>
        <taxon>Pseudomonadaceae</taxon>
        <taxon>Stutzerimonas</taxon>
    </lineage>
</organism>
<reference evidence="3" key="1">
    <citation type="journal article" date="2019" name="Int. J. Syst. Evol. Microbiol.">
        <title>The Global Catalogue of Microorganisms (GCM) 10K type strain sequencing project: providing services to taxonomists for standard genome sequencing and annotation.</title>
        <authorList>
            <consortium name="The Broad Institute Genomics Platform"/>
            <consortium name="The Broad Institute Genome Sequencing Center for Infectious Disease"/>
            <person name="Wu L."/>
            <person name="Ma J."/>
        </authorList>
    </citation>
    <scope>NUCLEOTIDE SEQUENCE [LARGE SCALE GENOMIC DNA]</scope>
    <source>
        <strain evidence="3">KCTC 42447</strain>
    </source>
</reference>
<protein>
    <submittedName>
        <fullName evidence="2">ABC transporter substrate-binding protein</fullName>
    </submittedName>
</protein>
<dbReference type="Proteomes" id="UP001595630">
    <property type="component" value="Unassembled WGS sequence"/>
</dbReference>
<dbReference type="InterPro" id="IPR015168">
    <property type="entry name" value="SsuA/THI5"/>
</dbReference>
<comment type="caution">
    <text evidence="2">The sequence shown here is derived from an EMBL/GenBank/DDBJ whole genome shotgun (WGS) entry which is preliminary data.</text>
</comment>
<feature type="domain" description="SsuA/THI5-like" evidence="1">
    <location>
        <begin position="76"/>
        <end position="269"/>
    </location>
</feature>
<dbReference type="Pfam" id="PF09084">
    <property type="entry name" value="NMT1"/>
    <property type="match status" value="1"/>
</dbReference>
<dbReference type="RefSeq" id="WP_386366680.1">
    <property type="nucleotide sequence ID" value="NZ_JBHRXZ010000024.1"/>
</dbReference>